<organism evidence="2 3">
    <name type="scientific">Streptomyces fructofermentans</name>
    <dbReference type="NCBI Taxonomy" id="152141"/>
    <lineage>
        <taxon>Bacteria</taxon>
        <taxon>Bacillati</taxon>
        <taxon>Actinomycetota</taxon>
        <taxon>Actinomycetes</taxon>
        <taxon>Kitasatosporales</taxon>
        <taxon>Streptomycetaceae</taxon>
        <taxon>Streptomyces</taxon>
    </lineage>
</organism>
<dbReference type="Proteomes" id="UP000645555">
    <property type="component" value="Unassembled WGS sequence"/>
</dbReference>
<reference evidence="2" key="1">
    <citation type="journal article" date="2014" name="Int. J. Syst. Evol. Microbiol.">
        <title>Complete genome sequence of Corynebacterium casei LMG S-19264T (=DSM 44701T), isolated from a smear-ripened cheese.</title>
        <authorList>
            <consortium name="US DOE Joint Genome Institute (JGI-PGF)"/>
            <person name="Walter F."/>
            <person name="Albersmeier A."/>
            <person name="Kalinowski J."/>
            <person name="Ruckert C."/>
        </authorList>
    </citation>
    <scope>NUCLEOTIDE SEQUENCE</scope>
    <source>
        <strain evidence="2">JCM 4956</strain>
    </source>
</reference>
<comment type="caution">
    <text evidence="2">The sequence shown here is derived from an EMBL/GenBank/DDBJ whole genome shotgun (WGS) entry which is preliminary data.</text>
</comment>
<dbReference type="AlphaFoldDB" id="A0A918K0E1"/>
<evidence type="ECO:0000313" key="2">
    <source>
        <dbReference type="EMBL" id="GGX41588.1"/>
    </source>
</evidence>
<name>A0A918K0E1_9ACTN</name>
<gene>
    <name evidence="2" type="ORF">GCM10010515_05690</name>
</gene>
<evidence type="ECO:0000256" key="1">
    <source>
        <dbReference type="SAM" id="MobiDB-lite"/>
    </source>
</evidence>
<protein>
    <submittedName>
        <fullName evidence="2">Uncharacterized protein</fullName>
    </submittedName>
</protein>
<dbReference type="EMBL" id="BMWD01000001">
    <property type="protein sequence ID" value="GGX41588.1"/>
    <property type="molecule type" value="Genomic_DNA"/>
</dbReference>
<evidence type="ECO:0000313" key="3">
    <source>
        <dbReference type="Proteomes" id="UP000645555"/>
    </source>
</evidence>
<reference evidence="2" key="2">
    <citation type="submission" date="2020-09" db="EMBL/GenBank/DDBJ databases">
        <authorList>
            <person name="Sun Q."/>
            <person name="Ohkuma M."/>
        </authorList>
    </citation>
    <scope>NUCLEOTIDE SEQUENCE</scope>
    <source>
        <strain evidence="2">JCM 4956</strain>
    </source>
</reference>
<sequence length="154" mass="16647">MPVFRADGDSVSARTYPPAMTSRPTDDWRAWMAETAREVAAGTLDPECADSADLYPESLLRATDTALESFEVEVRALREPCDGAVLAAVERVVLELNAVDGDAGHGGAGFCTEEREQLCAYIDRTLVASGVDVDALAARQGIDPSAITDRWRDW</sequence>
<feature type="region of interest" description="Disordered" evidence="1">
    <location>
        <begin position="1"/>
        <end position="22"/>
    </location>
</feature>
<proteinExistence type="predicted"/>
<accession>A0A918K0E1</accession>
<keyword evidence="3" id="KW-1185">Reference proteome</keyword>